<dbReference type="GO" id="GO:0016477">
    <property type="term" value="P:cell migration"/>
    <property type="evidence" value="ECO:0007669"/>
    <property type="project" value="TreeGrafter"/>
</dbReference>
<dbReference type="SUPFAM" id="SSF50044">
    <property type="entry name" value="SH3-domain"/>
    <property type="match status" value="1"/>
</dbReference>
<dbReference type="PANTHER" id="PTHR10654:SF18">
    <property type="entry name" value="IP17195P"/>
    <property type="match status" value="1"/>
</dbReference>
<reference evidence="5" key="1">
    <citation type="submission" date="2021-02" db="EMBL/GenBank/DDBJ databases">
        <authorList>
            <person name="Nowell W R."/>
        </authorList>
    </citation>
    <scope>NUCLEOTIDE SEQUENCE</scope>
</reference>
<comment type="caution">
    <text evidence="5">The sequence shown here is derived from an EMBL/GenBank/DDBJ whole genome shotgun (WGS) entry which is preliminary data.</text>
</comment>
<dbReference type="GO" id="GO:0005737">
    <property type="term" value="C:cytoplasm"/>
    <property type="evidence" value="ECO:0007669"/>
    <property type="project" value="TreeGrafter"/>
</dbReference>
<dbReference type="GO" id="GO:0007169">
    <property type="term" value="P:cell surface receptor protein tyrosine kinase signaling pathway"/>
    <property type="evidence" value="ECO:0007669"/>
    <property type="project" value="TreeGrafter"/>
</dbReference>
<dbReference type="EMBL" id="CAJNOJ010000130">
    <property type="protein sequence ID" value="CAF1170126.1"/>
    <property type="molecule type" value="Genomic_DNA"/>
</dbReference>
<dbReference type="PROSITE" id="PS50002">
    <property type="entry name" value="SH3"/>
    <property type="match status" value="1"/>
</dbReference>
<proteinExistence type="predicted"/>
<gene>
    <name evidence="5" type="ORF">EDS130_LOCUS23640</name>
</gene>
<dbReference type="OrthoDB" id="5983572at2759"/>
<dbReference type="Proteomes" id="UP000663852">
    <property type="component" value="Unassembled WGS sequence"/>
</dbReference>
<dbReference type="InterPro" id="IPR001452">
    <property type="entry name" value="SH3_domain"/>
</dbReference>
<sequence>MSVNNSVVEWINVENMQLAVALYNNDVDDEDELEFRKGDILTVLIENPNGFDGWWLCKHKNKCGLCPENRLKLIQNPTTCSATESNDFVQYCSRLSTLSMYDSLYNQQTIDSLNHDYDNQQKSDFISDGKSLDSSPETSSRSSGIYSTNELQFSSSSSIDFYSSTANNDTLSLFELKQLQNSFKQLSICSSLTDKYLQLISHTNTESLIKSFVTECYLFLQNYGCLLDRHTYRLIKETFLYETEHNDKRVIQSSTKIIQLIKLTIDLQLKERNQLSSTISNDVFKKLHLEPNEDISTAHIYRKRRSSAIKSSPRLSSDFLTPASSYKSIHQDEPPPASNPLMKCYYRHINEQIDSVLKRYSRLSECEQNSTSLVASEGKALVVAGHKLVFVLETLHEHLQQIQTPLISLTTQLRQSLTTTIQLLKQLSQQNCTNLSEPLLFRFQQGIQMIIDIVKRIKHNCRLS</sequence>
<feature type="compositionally biased region" description="Polar residues" evidence="3">
    <location>
        <begin position="132"/>
        <end position="145"/>
    </location>
</feature>
<dbReference type="GO" id="GO:0005886">
    <property type="term" value="C:plasma membrane"/>
    <property type="evidence" value="ECO:0007669"/>
    <property type="project" value="TreeGrafter"/>
</dbReference>
<keyword evidence="1 2" id="KW-0728">SH3 domain</keyword>
<dbReference type="Gene3D" id="2.30.30.40">
    <property type="entry name" value="SH3 Domains"/>
    <property type="match status" value="1"/>
</dbReference>
<dbReference type="InterPro" id="IPR037362">
    <property type="entry name" value="CAS_fam"/>
</dbReference>
<dbReference type="PANTHER" id="PTHR10654">
    <property type="entry name" value="CAS SCAFFOLDING PROTEIN"/>
    <property type="match status" value="1"/>
</dbReference>
<feature type="region of interest" description="Disordered" evidence="3">
    <location>
        <begin position="124"/>
        <end position="145"/>
    </location>
</feature>
<dbReference type="SMART" id="SM00326">
    <property type="entry name" value="SH3"/>
    <property type="match status" value="1"/>
</dbReference>
<evidence type="ECO:0000313" key="5">
    <source>
        <dbReference type="EMBL" id="CAF1170126.1"/>
    </source>
</evidence>
<protein>
    <recommendedName>
        <fullName evidence="4">SH3 domain-containing protein</fullName>
    </recommendedName>
</protein>
<dbReference type="FunFam" id="2.30.30.40:FF:000009">
    <property type="entry name" value="Breast cancer anti-estrogen resistance 1"/>
    <property type="match status" value="1"/>
</dbReference>
<evidence type="ECO:0000256" key="2">
    <source>
        <dbReference type="PROSITE-ProRule" id="PRU00192"/>
    </source>
</evidence>
<dbReference type="InterPro" id="IPR036028">
    <property type="entry name" value="SH3-like_dom_sf"/>
</dbReference>
<evidence type="ECO:0000313" key="6">
    <source>
        <dbReference type="Proteomes" id="UP000663852"/>
    </source>
</evidence>
<evidence type="ECO:0000256" key="1">
    <source>
        <dbReference type="ARBA" id="ARBA00022443"/>
    </source>
</evidence>
<accession>A0A814U2R1</accession>
<name>A0A814U2R1_ADIRI</name>
<evidence type="ECO:0000256" key="3">
    <source>
        <dbReference type="SAM" id="MobiDB-lite"/>
    </source>
</evidence>
<dbReference type="AlphaFoldDB" id="A0A814U2R1"/>
<evidence type="ECO:0000259" key="4">
    <source>
        <dbReference type="PROSITE" id="PS50002"/>
    </source>
</evidence>
<dbReference type="Pfam" id="PF14604">
    <property type="entry name" value="SH3_9"/>
    <property type="match status" value="1"/>
</dbReference>
<organism evidence="5 6">
    <name type="scientific">Adineta ricciae</name>
    <name type="common">Rotifer</name>
    <dbReference type="NCBI Taxonomy" id="249248"/>
    <lineage>
        <taxon>Eukaryota</taxon>
        <taxon>Metazoa</taxon>
        <taxon>Spiralia</taxon>
        <taxon>Gnathifera</taxon>
        <taxon>Rotifera</taxon>
        <taxon>Eurotatoria</taxon>
        <taxon>Bdelloidea</taxon>
        <taxon>Adinetida</taxon>
        <taxon>Adinetidae</taxon>
        <taxon>Adineta</taxon>
    </lineage>
</organism>
<dbReference type="Gene3D" id="1.20.120.230">
    <property type="entry name" value="Alpha-catenin/vinculin-like"/>
    <property type="match status" value="1"/>
</dbReference>
<feature type="domain" description="SH3" evidence="4">
    <location>
        <begin position="14"/>
        <end position="76"/>
    </location>
</feature>